<dbReference type="SUPFAM" id="SSF56281">
    <property type="entry name" value="Metallo-hydrolase/oxidoreductase"/>
    <property type="match status" value="1"/>
</dbReference>
<keyword evidence="3" id="KW-0269">Exonuclease</keyword>
<evidence type="ECO:0000313" key="6">
    <source>
        <dbReference type="EMBL" id="CEH15397.1"/>
    </source>
</evidence>
<name>A0A0P1BH93_9BASI</name>
<keyword evidence="1" id="KW-0540">Nuclease</keyword>
<dbReference type="SMART" id="SM00849">
    <property type="entry name" value="Lactamase_B"/>
    <property type="match status" value="1"/>
</dbReference>
<evidence type="ECO:0000259" key="5">
    <source>
        <dbReference type="SMART" id="SM00849"/>
    </source>
</evidence>
<dbReference type="OrthoDB" id="5561659at2759"/>
<accession>A0A0P1BH93</accession>
<dbReference type="GO" id="GO:0036297">
    <property type="term" value="P:interstrand cross-link repair"/>
    <property type="evidence" value="ECO:0007669"/>
    <property type="project" value="TreeGrafter"/>
</dbReference>
<dbReference type="STRING" id="401625.A0A0P1BH93"/>
<dbReference type="Proteomes" id="UP000054845">
    <property type="component" value="Unassembled WGS sequence"/>
</dbReference>
<sequence length="1213" mass="134084">MAPSASGYLAEYPLIRVDRFTDNRVQVPAHLSAEALADLPAGSSHFPSPALYLLSHIHTDHLCGLEQHRHNSAPIYCSPTTKKLLLRFERTATRVEKDAGRGDIVRPYSDLFLTPEQCRVRNRRFGDDHSKKGGGQGRDLLHAIELRTPTIVPYAGRMHVRLTLLDSNHMAGSVMFLVEGERGAVLHTGDLRAEPVFLHALSRDHLMLPYLSRSNESIHGSAPPSPIRSVACSSTAAAAESLGSSQSHLPPRDFQVRYGPLLNIYVDDERMSAVLTSPTKIQAEDMMISYMRQYPSDTRFFLDAWCWGYEGIIHRVHKAFGEKVHVDRYKFGMYRAGSEVDFHLPSRVHVKSHMDGGRFHACERMDRCSLVSREAQATHPQPSLVVDIKFGAGSNWMQRRVDTEKALHAAAKGDVPWPTCLIVPFERHSCLSEIKSFIALFRPLQVTSNTANLENWFLMSKTFTAMLAPGARERMEVSTKGNLGTQLWALFEDAWTHVTRQGSVMAQPGRTSWKDEEHIQAEWTRFRKTFKRKLLRYAASSEKFDEIQFAMEKRKHTIKIANNAKPDHINSEDEDEAAHQQAPIPSEEGYLGDISGMPGMAAGAIRSPEGSIEDLLSRAGPMPPAHVRKRKGPPPAIDQRSCTATATVLDEELASRYLAYAQMYLGWRILNTDRASQVQAWKRVRRKKPDLASRVEEALHTELGVLPPVWKLGRTSSSSTASDLKAAELVDKSSMGPANQGTPIRNATLSVGREVVQDAPEQMVWISPERTLSGTRDSIQVQTLGDAVDHYQPRRVPLGEFLERRISKTKAGNQQTPINDIRPGLDTKAGASVAQGEAAVMAHRSDHRLIHDLSSERFVQSHVSEIDTGAIGRPGILPPADALVGFPLKHAQCQSDPKAPKELTVQNGWKEGSAPSTKARFRLAASGRHHARPLAQLEAAVNAASGYAQPIRSSVRLECHVTSAYAIDGQTSASSQNKTTLFTNNAENGEVAVRASYTDILRCLGNGQGWRMTTAQCDISHLISRDLCKALSLVKTKNTLLPDATEAFRCMLVNVTRIASIYGLLARSERARKLLPQVAAHSRARELHRLATGVASILTCASLDWPWLAELELAYKTLQWAIKTQVLDTRKKRDVGGVPPSISLRRACGASLDPSTTTSSNVPTLLTLSGGKRSVRFEDLRIAADSLGSSMPTRKKRRLDQPLCSTPLAKAAR</sequence>
<dbReference type="InterPro" id="IPR001279">
    <property type="entry name" value="Metallo-B-lactamas"/>
</dbReference>
<dbReference type="InterPro" id="IPR036866">
    <property type="entry name" value="RibonucZ/Hydroxyglut_hydro"/>
</dbReference>
<organism evidence="6 7">
    <name type="scientific">Ceraceosorus bombacis</name>
    <dbReference type="NCBI Taxonomy" id="401625"/>
    <lineage>
        <taxon>Eukaryota</taxon>
        <taxon>Fungi</taxon>
        <taxon>Dikarya</taxon>
        <taxon>Basidiomycota</taxon>
        <taxon>Ustilaginomycotina</taxon>
        <taxon>Exobasidiomycetes</taxon>
        <taxon>Ceraceosorales</taxon>
        <taxon>Ceraceosoraceae</taxon>
        <taxon>Ceraceosorus</taxon>
    </lineage>
</organism>
<dbReference type="PANTHER" id="PTHR23240">
    <property type="entry name" value="DNA CROSS-LINK REPAIR PROTEIN PSO2/SNM1-RELATED"/>
    <property type="match status" value="1"/>
</dbReference>
<dbReference type="GO" id="GO:0006303">
    <property type="term" value="P:double-strand break repair via nonhomologous end joining"/>
    <property type="evidence" value="ECO:0007669"/>
    <property type="project" value="TreeGrafter"/>
</dbReference>
<proteinExistence type="predicted"/>
<evidence type="ECO:0000256" key="4">
    <source>
        <dbReference type="SAM" id="MobiDB-lite"/>
    </source>
</evidence>
<evidence type="ECO:0000256" key="2">
    <source>
        <dbReference type="ARBA" id="ARBA00022801"/>
    </source>
</evidence>
<dbReference type="GO" id="GO:0000723">
    <property type="term" value="P:telomere maintenance"/>
    <property type="evidence" value="ECO:0007669"/>
    <property type="project" value="TreeGrafter"/>
</dbReference>
<keyword evidence="7" id="KW-1185">Reference proteome</keyword>
<dbReference type="GO" id="GO:0035312">
    <property type="term" value="F:5'-3' DNA exonuclease activity"/>
    <property type="evidence" value="ECO:0007669"/>
    <property type="project" value="TreeGrafter"/>
</dbReference>
<reference evidence="6 7" key="1">
    <citation type="submission" date="2014-09" db="EMBL/GenBank/DDBJ databases">
        <authorList>
            <person name="Magalhaes I.L.F."/>
            <person name="Oliveira U."/>
            <person name="Santos F.R."/>
            <person name="Vidigal T.H.D.A."/>
            <person name="Brescovit A.D."/>
            <person name="Santos A.J."/>
        </authorList>
    </citation>
    <scope>NUCLEOTIDE SEQUENCE [LARGE SCALE GENOMIC DNA]</scope>
</reference>
<protein>
    <submittedName>
        <fullName evidence="6">PROTEIN ARTEMIS</fullName>
    </submittedName>
</protein>
<feature type="domain" description="Metallo-beta-lactamase" evidence="5">
    <location>
        <begin position="4"/>
        <end position="234"/>
    </location>
</feature>
<evidence type="ECO:0000256" key="3">
    <source>
        <dbReference type="ARBA" id="ARBA00022839"/>
    </source>
</evidence>
<evidence type="ECO:0000313" key="7">
    <source>
        <dbReference type="Proteomes" id="UP000054845"/>
    </source>
</evidence>
<evidence type="ECO:0000256" key="1">
    <source>
        <dbReference type="ARBA" id="ARBA00022722"/>
    </source>
</evidence>
<feature type="region of interest" description="Disordered" evidence="4">
    <location>
        <begin position="566"/>
        <end position="639"/>
    </location>
</feature>
<feature type="region of interest" description="Disordered" evidence="4">
    <location>
        <begin position="1191"/>
        <end position="1213"/>
    </location>
</feature>
<dbReference type="Gene3D" id="3.60.15.10">
    <property type="entry name" value="Ribonuclease Z/Hydroxyacylglutathione hydrolase-like"/>
    <property type="match status" value="1"/>
</dbReference>
<dbReference type="GO" id="GO:0003684">
    <property type="term" value="F:damaged DNA binding"/>
    <property type="evidence" value="ECO:0007669"/>
    <property type="project" value="TreeGrafter"/>
</dbReference>
<dbReference type="AlphaFoldDB" id="A0A0P1BH93"/>
<keyword evidence="2" id="KW-0378">Hydrolase</keyword>
<dbReference type="PANTHER" id="PTHR23240:SF8">
    <property type="entry name" value="PROTEIN ARTEMIS"/>
    <property type="match status" value="1"/>
</dbReference>
<dbReference type="EMBL" id="CCYA01000264">
    <property type="protein sequence ID" value="CEH15397.1"/>
    <property type="molecule type" value="Genomic_DNA"/>
</dbReference>